<feature type="domain" description="Kazal-like" evidence="10">
    <location>
        <begin position="285"/>
        <end position="332"/>
    </location>
</feature>
<accession>A0A9J7MBF8</accession>
<keyword evidence="5" id="KW-0722">Serine protease inhibitor</keyword>
<feature type="region of interest" description="Disordered" evidence="9">
    <location>
        <begin position="1"/>
        <end position="45"/>
    </location>
</feature>
<dbReference type="Pfam" id="PF05375">
    <property type="entry name" value="Pacifastin_I"/>
    <property type="match status" value="2"/>
</dbReference>
<dbReference type="InterPro" id="IPR036058">
    <property type="entry name" value="Kazal_dom_sf"/>
</dbReference>
<dbReference type="InterPro" id="IPR002350">
    <property type="entry name" value="Kazal_dom"/>
</dbReference>
<dbReference type="InterPro" id="IPR001759">
    <property type="entry name" value="PTX_dom"/>
</dbReference>
<feature type="region of interest" description="Disordered" evidence="9">
    <location>
        <begin position="862"/>
        <end position="951"/>
    </location>
</feature>
<dbReference type="Proteomes" id="UP000001554">
    <property type="component" value="Chromosome 14"/>
</dbReference>
<dbReference type="Gene3D" id="2.60.120.200">
    <property type="match status" value="1"/>
</dbReference>
<dbReference type="CDD" id="cd00104">
    <property type="entry name" value="KAZAL_FS"/>
    <property type="match status" value="7"/>
</dbReference>
<dbReference type="SUPFAM" id="SSF57283">
    <property type="entry name" value="PMP inhibitors"/>
    <property type="match status" value="2"/>
</dbReference>
<dbReference type="PANTHER" id="PTHR10913">
    <property type="entry name" value="FOLLISTATIN-RELATED"/>
    <property type="match status" value="1"/>
</dbReference>
<dbReference type="InterPro" id="IPR003884">
    <property type="entry name" value="FacI_MAC"/>
</dbReference>
<dbReference type="GO" id="GO:0030154">
    <property type="term" value="P:cell differentiation"/>
    <property type="evidence" value="ECO:0000318"/>
    <property type="project" value="GO_Central"/>
</dbReference>
<dbReference type="KEGG" id="bfo:118430910"/>
<name>A0A9J7MBF8_BRAFL</name>
<evidence type="ECO:0000256" key="6">
    <source>
        <dbReference type="ARBA" id="ARBA00023157"/>
    </source>
</evidence>
<feature type="region of interest" description="Disordered" evidence="9">
    <location>
        <begin position="330"/>
        <end position="416"/>
    </location>
</feature>
<dbReference type="OrthoDB" id="88467at2759"/>
<dbReference type="InterPro" id="IPR013320">
    <property type="entry name" value="ConA-like_dom_sf"/>
</dbReference>
<dbReference type="SUPFAM" id="SSF100895">
    <property type="entry name" value="Kazal-type serine protease inhibitors"/>
    <property type="match status" value="7"/>
</dbReference>
<dbReference type="InterPro" id="IPR008037">
    <property type="entry name" value="Pacifastin_dom"/>
</dbReference>
<dbReference type="SMART" id="SM00057">
    <property type="entry name" value="FIMAC"/>
    <property type="match status" value="2"/>
</dbReference>
<feature type="compositionally biased region" description="Low complexity" evidence="9">
    <location>
        <begin position="18"/>
        <end position="30"/>
    </location>
</feature>
<evidence type="ECO:0000256" key="9">
    <source>
        <dbReference type="SAM" id="MobiDB-lite"/>
    </source>
</evidence>
<dbReference type="SMART" id="SM00159">
    <property type="entry name" value="PTX"/>
    <property type="match status" value="1"/>
</dbReference>
<keyword evidence="7" id="KW-0325">Glycoprotein</keyword>
<evidence type="ECO:0000259" key="10">
    <source>
        <dbReference type="PROSITE" id="PS51465"/>
    </source>
</evidence>
<reference evidence="13" key="2">
    <citation type="submission" date="2025-08" db="UniProtKB">
        <authorList>
            <consortium name="RefSeq"/>
        </authorList>
    </citation>
    <scope>IDENTIFICATION</scope>
    <source>
        <strain evidence="13">S238N-H82</strain>
        <tissue evidence="13">Testes</tissue>
    </source>
</reference>
<evidence type="ECO:0000256" key="2">
    <source>
        <dbReference type="ARBA" id="ARBA00022525"/>
    </source>
</evidence>
<gene>
    <name evidence="13" type="primary">LOC118430910</name>
</gene>
<feature type="domain" description="Kazal-like" evidence="10">
    <location>
        <begin position="489"/>
        <end position="542"/>
    </location>
</feature>
<keyword evidence="3" id="KW-0646">Protease inhibitor</keyword>
<dbReference type="Pfam" id="PF07648">
    <property type="entry name" value="Kazal_2"/>
    <property type="match status" value="7"/>
</dbReference>
<comment type="subcellular location">
    <subcellularLocation>
        <location evidence="1">Secreted</location>
    </subcellularLocation>
</comment>
<dbReference type="GO" id="GO:0030414">
    <property type="term" value="F:peptidase inhibitor activity"/>
    <property type="evidence" value="ECO:0007669"/>
    <property type="project" value="InterPro"/>
</dbReference>
<dbReference type="RefSeq" id="XP_035697833.1">
    <property type="nucleotide sequence ID" value="XM_035841940.1"/>
</dbReference>
<keyword evidence="6" id="KW-1015">Disulfide bond</keyword>
<evidence type="ECO:0000313" key="12">
    <source>
        <dbReference type="Proteomes" id="UP000001554"/>
    </source>
</evidence>
<dbReference type="InterPro" id="IPR050653">
    <property type="entry name" value="Prot_Inhib_GrowthFact_Antg"/>
</dbReference>
<protein>
    <submittedName>
        <fullName evidence="13">Uncharacterized protein LOC118430910</fullName>
    </submittedName>
</protein>
<dbReference type="PRINTS" id="PR00895">
    <property type="entry name" value="PENTAXIN"/>
</dbReference>
<evidence type="ECO:0000313" key="13">
    <source>
        <dbReference type="RefSeq" id="XP_035697833.1"/>
    </source>
</evidence>
<dbReference type="PROSITE" id="PS51465">
    <property type="entry name" value="KAZAL_2"/>
    <property type="match status" value="7"/>
</dbReference>
<dbReference type="InterPro" id="IPR036201">
    <property type="entry name" value="Pacifastin_dom_sf"/>
</dbReference>
<dbReference type="Pfam" id="PF00354">
    <property type="entry name" value="Pentaxin"/>
    <property type="match status" value="1"/>
</dbReference>
<feature type="domain" description="Kazal-like" evidence="10">
    <location>
        <begin position="547"/>
        <end position="599"/>
    </location>
</feature>
<organism evidence="12 13">
    <name type="scientific">Branchiostoma floridae</name>
    <name type="common">Florida lancelet</name>
    <name type="synonym">Amphioxus</name>
    <dbReference type="NCBI Taxonomy" id="7739"/>
    <lineage>
        <taxon>Eukaryota</taxon>
        <taxon>Metazoa</taxon>
        <taxon>Chordata</taxon>
        <taxon>Cephalochordata</taxon>
        <taxon>Leptocardii</taxon>
        <taxon>Amphioxiformes</taxon>
        <taxon>Branchiostomatidae</taxon>
        <taxon>Branchiostoma</taxon>
    </lineage>
</organism>
<feature type="domain" description="Kazal-like" evidence="10">
    <location>
        <begin position="816"/>
        <end position="870"/>
    </location>
</feature>
<dbReference type="SUPFAM" id="SSF49899">
    <property type="entry name" value="Concanavalin A-like lectins/glucanases"/>
    <property type="match status" value="1"/>
</dbReference>
<feature type="domain" description="Kazal-like" evidence="10">
    <location>
        <begin position="981"/>
        <end position="1028"/>
    </location>
</feature>
<comment type="caution">
    <text evidence="8">Lacks conserved residue(s) required for the propagation of feature annotation.</text>
</comment>
<sequence length="1330" mass="146982">MCDFRANEKVFSSPGYNAAPRTAGRTAGRPEAAPAVSFAAPRPDARPDDVKEDVCIVDGSIVKVHQFYFDECNMCTCAEGGESLCTRMACPPRHCYSPQNGRPYKPGSKIKTEKCTECTCSGSDYKWRCRQLTTPECQEPEIARAFAGDVAAAPPRPRPGPYPEIAICPPGPVAPPRELQICVNPMTGSEVKVGETLYDGCNECLCLPNNGLACTRKFCPKDKCYHPTTGEEYDVGQSLEVDCNTCVCGGLGSWGCTLMFCPSDDPSREECRFGATLDEELNQCVCPRACPFLYSPVCGEDGNTYDNRCLLEIAMCEKQTEIRVEFEGRCEKREDGDEGDILGPGGYPRPGDRRPTTDDRRPTTDDRRPTTDDRRPTTDDRRPTTDDRRPRPPAITRPGETPETGEEPRLFFPPSEGESCSFGATYDAESGQCYCDIQCTYESEPVCGTDGRQYPNRCLLKLVACQNQEDIEVQGPPPCGEDDDYVEPEVVGDECPTSCAQQPIDNICGSDGREYGNLCSLRAAACKEGKNIEYTGPGPCRGASRTTPGDRACPYIRCFFLYDPVCGSDGKEYFNRCVMRKSACVQQRDIMVSEGMTPPCNGGPYRLTFSSELSVDNYAEISGDFGGRRKAFTVAFHLRTDTPYSGTIFSYATEEEDNEIQFYGEAGNRGFKFLVNNDQTDFIDLELIDGNWHVVMVTWRSRRGDWKIYVDGEIRASGTGMAARHTIREGGVWILGQEQDSVGYDFEVFQAYGGDLASFNVWNYVLSSEERNRASSCSFQGNVVDWHSSTLKLRGDVKRSSYDCGVGRCRYGAVFVEATGECQCPQACPYNYNPVCGSDGRQYPNECAMRVAGCNSQQDVYSTGRPPCDGGTGNVGRPDGRPSSYYPDGTSDVRPGSYYPDQRPVYPGQTGDRQPGPVITPQLYRPGQGTGQRFGQESYPPVPPPPRNIEGDVPAPIAPISPWEAECLYGATRDLTTRQCKCNEACTFEFNPVCGSDGKQYSNPCALKVEQCKQQTSIDNVGPPPCGDVTYSGYLYLLEITVRPTSETPVVEFGRKIQKSFQFSLQDPRDTILYMLKVVGEPKYLLYLNVTLPTDLDHLIHDLWVSDPEYVMNMTITTTPLVYYPAFLRSTLEITEEGVLNQFGGQEERELYYMDIHAKDTGVKFEKVTNQLKKTAEVMAETRQNPEQASLMQPFKVLGAPRVVSVMSAPVHEAADRMLHELPHMQEYGDAIEVDVRSVITFDQYDRQINYPDAAPALPAFPGDEPLCQFGARRGPTGGDCRCQAGCSREYAPVCGSDGHEYSNGCLLRMEACRKGVVIDTVGKPPCGQA</sequence>
<evidence type="ECO:0000256" key="8">
    <source>
        <dbReference type="PROSITE-ProRule" id="PRU01172"/>
    </source>
</evidence>
<dbReference type="PANTHER" id="PTHR10913:SF45">
    <property type="entry name" value="FOLLISTATIN, ISOFORM A-RELATED"/>
    <property type="match status" value="1"/>
</dbReference>
<evidence type="ECO:0000256" key="7">
    <source>
        <dbReference type="ARBA" id="ARBA00023180"/>
    </source>
</evidence>
<dbReference type="Gene3D" id="3.30.60.30">
    <property type="match status" value="7"/>
</dbReference>
<keyword evidence="12" id="KW-1185">Reference proteome</keyword>
<feature type="domain" description="Pentraxin (PTX)" evidence="11">
    <location>
        <begin position="603"/>
        <end position="804"/>
    </location>
</feature>
<feature type="domain" description="Kazal-like" evidence="10">
    <location>
        <begin position="1282"/>
        <end position="1329"/>
    </location>
</feature>
<evidence type="ECO:0000259" key="11">
    <source>
        <dbReference type="PROSITE" id="PS51828"/>
    </source>
</evidence>
<reference evidence="12" key="1">
    <citation type="journal article" date="2020" name="Nat. Ecol. Evol.">
        <title>Deeply conserved synteny resolves early events in vertebrate evolution.</title>
        <authorList>
            <person name="Simakov O."/>
            <person name="Marletaz F."/>
            <person name="Yue J.X."/>
            <person name="O'Connell B."/>
            <person name="Jenkins J."/>
            <person name="Brandt A."/>
            <person name="Calef R."/>
            <person name="Tung C.H."/>
            <person name="Huang T.K."/>
            <person name="Schmutz J."/>
            <person name="Satoh N."/>
            <person name="Yu J.K."/>
            <person name="Putnam N.H."/>
            <person name="Green R.E."/>
            <person name="Rokhsar D.S."/>
        </authorList>
    </citation>
    <scope>NUCLEOTIDE SEQUENCE [LARGE SCALE GENOMIC DNA]</scope>
    <source>
        <strain evidence="12">S238N-H82</strain>
    </source>
</reference>
<evidence type="ECO:0000256" key="3">
    <source>
        <dbReference type="ARBA" id="ARBA00022690"/>
    </source>
</evidence>
<evidence type="ECO:0000256" key="1">
    <source>
        <dbReference type="ARBA" id="ARBA00004613"/>
    </source>
</evidence>
<keyword evidence="2" id="KW-0964">Secreted</keyword>
<dbReference type="PROSITE" id="PS51828">
    <property type="entry name" value="PTX_2"/>
    <property type="match status" value="1"/>
</dbReference>
<evidence type="ECO:0000256" key="5">
    <source>
        <dbReference type="ARBA" id="ARBA00022900"/>
    </source>
</evidence>
<feature type="compositionally biased region" description="Basic and acidic residues" evidence="9">
    <location>
        <begin position="350"/>
        <end position="390"/>
    </location>
</feature>
<dbReference type="SMART" id="SM00280">
    <property type="entry name" value="KAZAL"/>
    <property type="match status" value="7"/>
</dbReference>
<dbReference type="GeneID" id="118430910"/>
<dbReference type="GO" id="GO:0005576">
    <property type="term" value="C:extracellular region"/>
    <property type="evidence" value="ECO:0000318"/>
    <property type="project" value="GO_Central"/>
</dbReference>
<evidence type="ECO:0000256" key="4">
    <source>
        <dbReference type="ARBA" id="ARBA00022737"/>
    </source>
</evidence>
<proteinExistence type="predicted"/>
<keyword evidence="4" id="KW-0677">Repeat</keyword>
<feature type="domain" description="Kazal-like" evidence="10">
    <location>
        <begin position="434"/>
        <end position="481"/>
    </location>
</feature>